<dbReference type="CDD" id="cd20135">
    <property type="entry name" value="MBT_L3MBTL3_rpt2"/>
    <property type="match status" value="1"/>
</dbReference>
<evidence type="ECO:0000256" key="9">
    <source>
        <dbReference type="ARBA" id="ARBA00023242"/>
    </source>
</evidence>
<dbReference type="SUPFAM" id="SSF63748">
    <property type="entry name" value="Tudor/PWWP/MBT"/>
    <property type="match status" value="3"/>
</dbReference>
<reference evidence="14" key="2">
    <citation type="submission" date="2025-09" db="UniProtKB">
        <authorList>
            <consortium name="Ensembl"/>
        </authorList>
    </citation>
    <scope>IDENTIFICATION</scope>
</reference>
<keyword evidence="2" id="KW-0479">Metal-binding</keyword>
<dbReference type="Gene3D" id="2.30.30.140">
    <property type="match status" value="3"/>
</dbReference>
<dbReference type="CDD" id="cd20103">
    <property type="entry name" value="MBT_L3MBTL1-like_rpt3"/>
    <property type="match status" value="1"/>
</dbReference>
<dbReference type="Pfam" id="PF00536">
    <property type="entry name" value="SAM_1"/>
    <property type="match status" value="1"/>
</dbReference>
<keyword evidence="7" id="KW-0805">Transcription regulation</keyword>
<dbReference type="Pfam" id="PF01530">
    <property type="entry name" value="zf-C2HC"/>
    <property type="match status" value="1"/>
</dbReference>
<evidence type="ECO:0000256" key="5">
    <source>
        <dbReference type="ARBA" id="ARBA00022833"/>
    </source>
</evidence>
<feature type="domain" description="SAM" evidence="13">
    <location>
        <begin position="532"/>
        <end position="596"/>
    </location>
</feature>
<dbReference type="SMART" id="SM00454">
    <property type="entry name" value="SAM"/>
    <property type="match status" value="1"/>
</dbReference>
<feature type="repeat" description="MBT" evidence="10">
    <location>
        <begin position="153"/>
        <end position="252"/>
    </location>
</feature>
<dbReference type="SMART" id="SM00561">
    <property type="entry name" value="MBT"/>
    <property type="match status" value="3"/>
</dbReference>
<name>A0A7N8XP64_9TELE</name>
<feature type="region of interest" description="Disordered" evidence="12">
    <location>
        <begin position="409"/>
        <end position="456"/>
    </location>
</feature>
<dbReference type="Pfam" id="PF02820">
    <property type="entry name" value="MBT"/>
    <property type="match status" value="3"/>
</dbReference>
<evidence type="ECO:0000313" key="15">
    <source>
        <dbReference type="Proteomes" id="UP000261640"/>
    </source>
</evidence>
<accession>A0A7N8XP64</accession>
<organism evidence="14 15">
    <name type="scientific">Mastacembelus armatus</name>
    <name type="common">zig-zag eel</name>
    <dbReference type="NCBI Taxonomy" id="205130"/>
    <lineage>
        <taxon>Eukaryota</taxon>
        <taxon>Metazoa</taxon>
        <taxon>Chordata</taxon>
        <taxon>Craniata</taxon>
        <taxon>Vertebrata</taxon>
        <taxon>Euteleostomi</taxon>
        <taxon>Actinopterygii</taxon>
        <taxon>Neopterygii</taxon>
        <taxon>Teleostei</taxon>
        <taxon>Neoteleostei</taxon>
        <taxon>Acanthomorphata</taxon>
        <taxon>Anabantaria</taxon>
        <taxon>Synbranchiformes</taxon>
        <taxon>Mastacembelidae</taxon>
        <taxon>Mastacembelus</taxon>
    </lineage>
</organism>
<dbReference type="PROSITE" id="PS51079">
    <property type="entry name" value="MBT"/>
    <property type="match status" value="3"/>
</dbReference>
<evidence type="ECO:0000256" key="2">
    <source>
        <dbReference type="ARBA" id="ARBA00022723"/>
    </source>
</evidence>
<evidence type="ECO:0000256" key="3">
    <source>
        <dbReference type="ARBA" id="ARBA00022737"/>
    </source>
</evidence>
<dbReference type="InterPro" id="IPR004092">
    <property type="entry name" value="Mbt"/>
</dbReference>
<dbReference type="FunFam" id="2.30.30.140:FF:000007">
    <property type="entry name" value="Lethal(3)malignant brain tumor-like protein 1"/>
    <property type="match status" value="1"/>
</dbReference>
<feature type="compositionally biased region" description="Basic residues" evidence="12">
    <location>
        <begin position="1"/>
        <end position="13"/>
    </location>
</feature>
<dbReference type="Proteomes" id="UP000261640">
    <property type="component" value="Unplaced"/>
</dbReference>
<keyword evidence="4 11" id="KW-0863">Zinc-finger</keyword>
<dbReference type="AlphaFoldDB" id="A0A7N8XP64"/>
<proteinExistence type="predicted"/>
<feature type="region of interest" description="Disordered" evidence="12">
    <location>
        <begin position="1"/>
        <end position="42"/>
    </location>
</feature>
<evidence type="ECO:0000259" key="13">
    <source>
        <dbReference type="PROSITE" id="PS50105"/>
    </source>
</evidence>
<evidence type="ECO:0000256" key="4">
    <source>
        <dbReference type="ARBA" id="ARBA00022771"/>
    </source>
</evidence>
<evidence type="ECO:0000256" key="10">
    <source>
        <dbReference type="PROSITE-ProRule" id="PRU00459"/>
    </source>
</evidence>
<dbReference type="GO" id="GO:0006325">
    <property type="term" value="P:chromatin organization"/>
    <property type="evidence" value="ECO:0007669"/>
    <property type="project" value="UniProtKB-KW"/>
</dbReference>
<evidence type="ECO:0000256" key="7">
    <source>
        <dbReference type="ARBA" id="ARBA00023015"/>
    </source>
</evidence>
<comment type="subcellular location">
    <subcellularLocation>
        <location evidence="1">Nucleus</location>
    </subcellularLocation>
</comment>
<evidence type="ECO:0000256" key="6">
    <source>
        <dbReference type="ARBA" id="ARBA00022853"/>
    </source>
</evidence>
<feature type="compositionally biased region" description="Polar residues" evidence="12">
    <location>
        <begin position="435"/>
        <end position="445"/>
    </location>
</feature>
<dbReference type="InterPro" id="IPR001660">
    <property type="entry name" value="SAM"/>
</dbReference>
<dbReference type="CDD" id="cd09582">
    <property type="entry name" value="SAM_Scm-like-3MBT3_4"/>
    <property type="match status" value="1"/>
</dbReference>
<keyword evidence="3" id="KW-0677">Repeat</keyword>
<dbReference type="GO" id="GO:0008270">
    <property type="term" value="F:zinc ion binding"/>
    <property type="evidence" value="ECO:0007669"/>
    <property type="project" value="UniProtKB-KW"/>
</dbReference>
<keyword evidence="9" id="KW-0539">Nucleus</keyword>
<keyword evidence="15" id="KW-1185">Reference proteome</keyword>
<dbReference type="GO" id="GO:0005634">
    <property type="term" value="C:nucleus"/>
    <property type="evidence" value="ECO:0007669"/>
    <property type="project" value="UniProtKB-SubCell"/>
</dbReference>
<dbReference type="InterPro" id="IPR050548">
    <property type="entry name" value="PcG_chromatin_remod_factors"/>
</dbReference>
<feature type="repeat" description="MBT" evidence="10">
    <location>
        <begin position="45"/>
        <end position="145"/>
    </location>
</feature>
<dbReference type="Gene3D" id="1.10.150.50">
    <property type="entry name" value="Transcription Factor, Ets-1"/>
    <property type="match status" value="1"/>
</dbReference>
<dbReference type="Gene3D" id="4.10.320.30">
    <property type="match status" value="1"/>
</dbReference>
<dbReference type="GO" id="GO:0003682">
    <property type="term" value="F:chromatin binding"/>
    <property type="evidence" value="ECO:0007669"/>
    <property type="project" value="TreeGrafter"/>
</dbReference>
<dbReference type="PANTHER" id="PTHR12247">
    <property type="entry name" value="POLYCOMB GROUP PROTEIN"/>
    <property type="match status" value="1"/>
</dbReference>
<dbReference type="InterPro" id="IPR013761">
    <property type="entry name" value="SAM/pointed_sf"/>
</dbReference>
<dbReference type="PROSITE" id="PS51802">
    <property type="entry name" value="ZF_CCHHC"/>
    <property type="match status" value="1"/>
</dbReference>
<evidence type="ECO:0000256" key="8">
    <source>
        <dbReference type="ARBA" id="ARBA00023163"/>
    </source>
</evidence>
<reference evidence="14" key="1">
    <citation type="submission" date="2025-08" db="UniProtKB">
        <authorList>
            <consortium name="Ensembl"/>
        </authorList>
    </citation>
    <scope>IDENTIFICATION</scope>
</reference>
<keyword evidence="8" id="KW-0804">Transcription</keyword>
<dbReference type="GO" id="GO:0045892">
    <property type="term" value="P:negative regulation of DNA-templated transcription"/>
    <property type="evidence" value="ECO:0007669"/>
    <property type="project" value="TreeGrafter"/>
</dbReference>
<dbReference type="PROSITE" id="PS50105">
    <property type="entry name" value="SAM_DOMAIN"/>
    <property type="match status" value="1"/>
</dbReference>
<keyword evidence="6" id="KW-0156">Chromatin regulator</keyword>
<dbReference type="InterPro" id="IPR002515">
    <property type="entry name" value="Znf_C2H2C"/>
</dbReference>
<evidence type="ECO:0000256" key="1">
    <source>
        <dbReference type="ARBA" id="ARBA00004123"/>
    </source>
</evidence>
<evidence type="ECO:0000313" key="14">
    <source>
        <dbReference type="Ensembl" id="ENSMAMP00000055450.1"/>
    </source>
</evidence>
<evidence type="ECO:0000256" key="11">
    <source>
        <dbReference type="PROSITE-ProRule" id="PRU01143"/>
    </source>
</evidence>
<protein>
    <submittedName>
        <fullName evidence="14">L3MBTL histone methyl-lysine binding protein 1b</fullName>
    </submittedName>
</protein>
<dbReference type="Ensembl" id="ENSMAMT00000051371.1">
    <property type="protein sequence ID" value="ENSMAMP00000055450.1"/>
    <property type="gene ID" value="ENSMAMG00000012660.2"/>
</dbReference>
<feature type="repeat" description="MBT" evidence="10">
    <location>
        <begin position="261"/>
        <end position="356"/>
    </location>
</feature>
<keyword evidence="5" id="KW-0862">Zinc</keyword>
<dbReference type="GeneTree" id="ENSGT00940000158264"/>
<feature type="compositionally biased region" description="Acidic residues" evidence="12">
    <location>
        <begin position="18"/>
        <end position="28"/>
    </location>
</feature>
<sequence length="599" mass="67313">GERLGKRVRRRRKIFMESGDEEEDNQEEPEVRTPATAPPTKKRAWSWPAYLEEEKAIAAPVKLFKEHQSFPQSRNGFKVGMKLEGLDPSHPSLFCVLTVAEIQGYRVRLHFDGYPECYDFWANADSWDLKPAGWCEKNGHKLLLPKGCKEGEFNWSMYVKNCRGQLAPKHLFKSLNTSVTPSGFRAGMKLEAVDRKNPSLICVATIAAVVDNRLLIHFDNWDDTYDYWCDASSPYIHPVGYCEEAELTLTTPAEYKHPKSFSWEKYLEETGTQAAPARAFKPRPPHGFQVGMKVEAVDKRNPMLIRVTTIVDTEDHRLKIHFDGWSAEYDYWMETDCPDLHPVGWCQKTGHLLQSPNGSSDLLTAPGQGCPTAGCNGVGHIRGPRYGTHYTLAVSCPYSEMNLNKEGLLPDRLSGERPLTLSGPHPRGRRPDPHTNSTTQTSVTPEQPEGEEDSQNRFWSVPEWRLSVLLGDQPQWKQTSPDAISLQQALHESVFSPGISASPPHRVALCWDKHCQLLPEVLGLTAKRVATWSAEEVASFVKGLPGCKEHAATFKTEQIDGEAFLLLTQADIVKILSIKLGPALKIYNSILMLKNADEE</sequence>
<dbReference type="SUPFAM" id="SSF47769">
    <property type="entry name" value="SAM/Pointed domain"/>
    <property type="match status" value="1"/>
</dbReference>
<dbReference type="GO" id="GO:0042393">
    <property type="term" value="F:histone binding"/>
    <property type="evidence" value="ECO:0007669"/>
    <property type="project" value="TreeGrafter"/>
</dbReference>
<dbReference type="PANTHER" id="PTHR12247:SF130">
    <property type="entry name" value="SAM DOMAIN-CONTAINING PROTEIN"/>
    <property type="match status" value="1"/>
</dbReference>
<evidence type="ECO:0000256" key="12">
    <source>
        <dbReference type="SAM" id="MobiDB-lite"/>
    </source>
</evidence>